<evidence type="ECO:0000256" key="3">
    <source>
        <dbReference type="ARBA" id="ARBA00022729"/>
    </source>
</evidence>
<dbReference type="RefSeq" id="WP_078485150.1">
    <property type="nucleotide sequence ID" value="NZ_MPRL01000118.1"/>
</dbReference>
<dbReference type="Gene3D" id="3.40.190.10">
    <property type="entry name" value="Periplasmic binding protein-like II"/>
    <property type="match status" value="2"/>
</dbReference>
<dbReference type="InterPro" id="IPR015168">
    <property type="entry name" value="SsuA/THI5"/>
</dbReference>
<evidence type="ECO:0000313" key="5">
    <source>
        <dbReference type="EMBL" id="OOZ38182.1"/>
    </source>
</evidence>
<proteinExistence type="inferred from homology"/>
<sequence length="298" mass="32810">MSQITIMPLRHSAFYSPLLMTMAGGFLKKEGLEAHYRQERPGDTVVENIQRGSCDLAQSAVATSFAALEAGELPDIVHFAQINNRDGFFIAAREPDADFSWRKLMGRQVLVDHFFQPMAMLKYGLHRQGVDYEALQVVDAGEPESMLAAFLAGRADYLHLQGPAPQQLEHDGKAHVVAAVGDAVGPVAYSSLCASREWLQGEKAQAQAFMRAYRKSQAFVLQAPAEEIAAREQEYGFFTDIDPLVLSQTVLAYQRLGCWQDDPTIPQQAYENLLDVFAYGGAISQRHAYGAAIVAPQG</sequence>
<name>A0A1T2KZB6_9GAMM</name>
<dbReference type="Proteomes" id="UP000191110">
    <property type="component" value="Unassembled WGS sequence"/>
</dbReference>
<keyword evidence="6" id="KW-1185">Reference proteome</keyword>
<gene>
    <name evidence="5" type="ORF">BOW53_16345</name>
</gene>
<dbReference type="Pfam" id="PF09084">
    <property type="entry name" value="NMT1"/>
    <property type="match status" value="1"/>
</dbReference>
<evidence type="ECO:0000313" key="6">
    <source>
        <dbReference type="Proteomes" id="UP000191110"/>
    </source>
</evidence>
<comment type="caution">
    <text evidence="5">The sequence shown here is derived from an EMBL/GenBank/DDBJ whole genome shotgun (WGS) entry which is preliminary data.</text>
</comment>
<protein>
    <recommendedName>
        <fullName evidence="4">SsuA/THI5-like domain-containing protein</fullName>
    </recommendedName>
</protein>
<evidence type="ECO:0000256" key="1">
    <source>
        <dbReference type="ARBA" id="ARBA00004418"/>
    </source>
</evidence>
<accession>A0A1T2KZB6</accession>
<dbReference type="PANTHER" id="PTHR30024:SF47">
    <property type="entry name" value="TAURINE-BINDING PERIPLASMIC PROTEIN"/>
    <property type="match status" value="1"/>
</dbReference>
<dbReference type="OrthoDB" id="9806288at2"/>
<feature type="domain" description="SsuA/THI5-like" evidence="4">
    <location>
        <begin position="17"/>
        <end position="226"/>
    </location>
</feature>
<reference evidence="5 6" key="1">
    <citation type="submission" date="2016-11" db="EMBL/GenBank/DDBJ databases">
        <title>Mixed transmission modes and dynamic genome evolution in an obligate animal-bacterial symbiosis.</title>
        <authorList>
            <person name="Russell S.L."/>
            <person name="Corbett-Detig R.B."/>
            <person name="Cavanaugh C.M."/>
        </authorList>
    </citation>
    <scope>NUCLEOTIDE SEQUENCE [LARGE SCALE GENOMIC DNA]</scope>
    <source>
        <strain evidence="5">Sveles-Q1</strain>
    </source>
</reference>
<comment type="similarity">
    <text evidence="2">Belongs to the bacterial solute-binding protein SsuA/TauA family.</text>
</comment>
<organism evidence="5 6">
    <name type="scientific">Solemya pervernicosa gill symbiont</name>
    <dbReference type="NCBI Taxonomy" id="642797"/>
    <lineage>
        <taxon>Bacteria</taxon>
        <taxon>Pseudomonadati</taxon>
        <taxon>Pseudomonadota</taxon>
        <taxon>Gammaproteobacteria</taxon>
        <taxon>sulfur-oxidizing symbionts</taxon>
    </lineage>
</organism>
<keyword evidence="3" id="KW-0732">Signal</keyword>
<comment type="subcellular location">
    <subcellularLocation>
        <location evidence="1">Periplasm</location>
    </subcellularLocation>
</comment>
<dbReference type="PANTHER" id="PTHR30024">
    <property type="entry name" value="ALIPHATIC SULFONATES-BINDING PROTEIN-RELATED"/>
    <property type="match status" value="1"/>
</dbReference>
<dbReference type="GO" id="GO:0042597">
    <property type="term" value="C:periplasmic space"/>
    <property type="evidence" value="ECO:0007669"/>
    <property type="project" value="UniProtKB-SubCell"/>
</dbReference>
<dbReference type="AlphaFoldDB" id="A0A1T2KZB6"/>
<evidence type="ECO:0000259" key="4">
    <source>
        <dbReference type="Pfam" id="PF09084"/>
    </source>
</evidence>
<evidence type="ECO:0000256" key="2">
    <source>
        <dbReference type="ARBA" id="ARBA00010742"/>
    </source>
</evidence>
<dbReference type="EMBL" id="MPRL01000118">
    <property type="protein sequence ID" value="OOZ38182.1"/>
    <property type="molecule type" value="Genomic_DNA"/>
</dbReference>
<dbReference type="SUPFAM" id="SSF53850">
    <property type="entry name" value="Periplasmic binding protein-like II"/>
    <property type="match status" value="1"/>
</dbReference>